<dbReference type="STRING" id="1120923.SAMN02746095_00635"/>
<organism evidence="3 4">
    <name type="scientific">Acidocella aminolytica 101 = DSM 11237</name>
    <dbReference type="NCBI Taxonomy" id="1120923"/>
    <lineage>
        <taxon>Bacteria</taxon>
        <taxon>Pseudomonadati</taxon>
        <taxon>Pseudomonadota</taxon>
        <taxon>Alphaproteobacteria</taxon>
        <taxon>Acetobacterales</taxon>
        <taxon>Acidocellaceae</taxon>
        <taxon>Acidocella</taxon>
    </lineage>
</organism>
<reference evidence="3 4" key="1">
    <citation type="submission" date="2012-11" db="EMBL/GenBank/DDBJ databases">
        <title>Whole genome sequence of Acidocella aminolytica 101 = DSM 11237.</title>
        <authorList>
            <person name="Azuma Y."/>
            <person name="Higashiura N."/>
            <person name="Hirakawa H."/>
            <person name="Matsushita K."/>
        </authorList>
    </citation>
    <scope>NUCLEOTIDE SEQUENCE [LARGE SCALE GENOMIC DNA]</scope>
    <source>
        <strain evidence="4">101 / DSM 11237</strain>
    </source>
</reference>
<evidence type="ECO:0000256" key="2">
    <source>
        <dbReference type="RuleBase" id="RU363072"/>
    </source>
</evidence>
<keyword evidence="2" id="KW-0732">Signal</keyword>
<accession>A0A0D6PIX5</accession>
<dbReference type="AlphaFoldDB" id="A0A0D6PIX5"/>
<evidence type="ECO:0000313" key="4">
    <source>
        <dbReference type="Proteomes" id="UP000032668"/>
    </source>
</evidence>
<dbReference type="InterPro" id="IPR038673">
    <property type="entry name" value="OprB_sf"/>
</dbReference>
<keyword evidence="4" id="KW-1185">Reference proteome</keyword>
<comment type="similarity">
    <text evidence="1 2">Belongs to the OprB family.</text>
</comment>
<dbReference type="Pfam" id="PF04966">
    <property type="entry name" value="OprB"/>
    <property type="match status" value="1"/>
</dbReference>
<dbReference type="GO" id="GO:0008643">
    <property type="term" value="P:carbohydrate transport"/>
    <property type="evidence" value="ECO:0007669"/>
    <property type="project" value="InterPro"/>
</dbReference>
<dbReference type="PANTHER" id="PTHR37944:SF1">
    <property type="entry name" value="PORIN B"/>
    <property type="match status" value="1"/>
</dbReference>
<dbReference type="EMBL" id="BANC01000110">
    <property type="protein sequence ID" value="GAN81705.1"/>
    <property type="molecule type" value="Genomic_DNA"/>
</dbReference>
<dbReference type="InterPro" id="IPR052932">
    <property type="entry name" value="OprB_Porin"/>
</dbReference>
<name>A0A0D6PIX5_9PROT</name>
<dbReference type="InterPro" id="IPR007049">
    <property type="entry name" value="Carb-sel_porin_OprB"/>
</dbReference>
<feature type="chain" id="PRO_5010392260" evidence="2">
    <location>
        <begin position="26"/>
        <end position="426"/>
    </location>
</feature>
<gene>
    <name evidence="3" type="ORF">Aam_112_025</name>
</gene>
<evidence type="ECO:0000313" key="3">
    <source>
        <dbReference type="EMBL" id="GAN81705.1"/>
    </source>
</evidence>
<dbReference type="GO" id="GO:0016020">
    <property type="term" value="C:membrane"/>
    <property type="evidence" value="ECO:0007669"/>
    <property type="project" value="InterPro"/>
</dbReference>
<dbReference type="RefSeq" id="WP_082075760.1">
    <property type="nucleotide sequence ID" value="NZ_BANC01000110.1"/>
</dbReference>
<dbReference type="OrthoDB" id="177316at2"/>
<sequence>MRVSKSWSGTSLCALLTMLAAPAMAQQDDNDGLLGDWGGLRPALAADGVTIGINDSENLLANASGGTKTGATMQGVTTMTMDVDTGKAFGIQGGTFHASALQIHGRALSQYYLDNLQAANGNEGDNSTRLWELWYDQATPDGKFDIKLGQQSIDNEFMVSDYSSLFVNTMAGWPIIPSVDLYGGGPAYPLSSLGISAHFKPNDHIAILAGVFDDNPGGGAFDDNQQALDPRGGRFNLNNGALWIAELQYSTKLFSLPGTYKFGGWYDSANFPDQLYSYNHRGNYSLYGVVDQTVWQSPTNSNQTLNVFGRIMGAPGDQNLVDFGFNGGFNLTAPLPGRDKDHAGMDFGLAHVSSRAADAIAVTSGRRPGTEALIDATYQAQATPWLVLQPDLQYIINPGGGIVDPNNTNKKLGNELVVGMRGIVTF</sequence>
<dbReference type="PANTHER" id="PTHR37944">
    <property type="entry name" value="PORIN B"/>
    <property type="match status" value="1"/>
</dbReference>
<dbReference type="GO" id="GO:0015288">
    <property type="term" value="F:porin activity"/>
    <property type="evidence" value="ECO:0007669"/>
    <property type="project" value="InterPro"/>
</dbReference>
<protein>
    <submittedName>
        <fullName evidence="3">Porin B carbohydrate-selective OprB</fullName>
    </submittedName>
</protein>
<feature type="signal peptide" evidence="2">
    <location>
        <begin position="1"/>
        <end position="25"/>
    </location>
</feature>
<dbReference type="Proteomes" id="UP000032668">
    <property type="component" value="Unassembled WGS sequence"/>
</dbReference>
<evidence type="ECO:0000256" key="1">
    <source>
        <dbReference type="ARBA" id="ARBA00008769"/>
    </source>
</evidence>
<proteinExistence type="inferred from homology"/>
<dbReference type="Gene3D" id="2.40.160.180">
    <property type="entry name" value="Carbohydrate-selective porin OprB"/>
    <property type="match status" value="1"/>
</dbReference>
<comment type="caution">
    <text evidence="3">The sequence shown here is derived from an EMBL/GenBank/DDBJ whole genome shotgun (WGS) entry which is preliminary data.</text>
</comment>